<evidence type="ECO:0000313" key="7">
    <source>
        <dbReference type="RefSeq" id="XP_014671066.1"/>
    </source>
</evidence>
<dbReference type="Pfam" id="PF00085">
    <property type="entry name" value="Thioredoxin"/>
    <property type="match status" value="1"/>
</dbReference>
<accession>A0ABM1EFU5</accession>
<keyword evidence="2" id="KW-0812">Transmembrane</keyword>
<dbReference type="Proteomes" id="UP000695022">
    <property type="component" value="Unplaced"/>
</dbReference>
<dbReference type="InterPro" id="IPR013766">
    <property type="entry name" value="Thioredoxin_domain"/>
</dbReference>
<feature type="domain" description="TXNDC16 second thioredoxin-like" evidence="5">
    <location>
        <begin position="155"/>
        <end position="258"/>
    </location>
</feature>
<dbReference type="Pfam" id="PF13848">
    <property type="entry name" value="Thioredoxin_6"/>
    <property type="match status" value="1"/>
</dbReference>
<dbReference type="Pfam" id="PF24508">
    <property type="entry name" value="TXNDC16_N"/>
    <property type="match status" value="1"/>
</dbReference>
<evidence type="ECO:0000256" key="2">
    <source>
        <dbReference type="SAM" id="Phobius"/>
    </source>
</evidence>
<evidence type="ECO:0000259" key="4">
    <source>
        <dbReference type="Pfam" id="PF24508"/>
    </source>
</evidence>
<dbReference type="GeneID" id="106811861"/>
<evidence type="ECO:0000259" key="3">
    <source>
        <dbReference type="Pfam" id="PF00085"/>
    </source>
</evidence>
<keyword evidence="2" id="KW-1133">Transmembrane helix</keyword>
<dbReference type="RefSeq" id="XP_014671066.1">
    <property type="nucleotide sequence ID" value="XM_014815580.1"/>
</dbReference>
<dbReference type="CDD" id="cd02981">
    <property type="entry name" value="PDI_b_family"/>
    <property type="match status" value="1"/>
</dbReference>
<protein>
    <submittedName>
        <fullName evidence="7">Thioredoxin domain-containing protein 16-like</fullName>
    </submittedName>
</protein>
<evidence type="ECO:0000256" key="1">
    <source>
        <dbReference type="SAM" id="Coils"/>
    </source>
</evidence>
<feature type="domain" description="Thioredoxin" evidence="3">
    <location>
        <begin position="412"/>
        <end position="509"/>
    </location>
</feature>
<evidence type="ECO:0000313" key="6">
    <source>
        <dbReference type="Proteomes" id="UP000695022"/>
    </source>
</evidence>
<dbReference type="PANTHER" id="PTHR22699:SF1">
    <property type="entry name" value="THIOREDOXIN DOMAIN-CONTAINING PROTEIN 16"/>
    <property type="match status" value="1"/>
</dbReference>
<reference evidence="7" key="1">
    <citation type="submission" date="2025-08" db="UniProtKB">
        <authorList>
            <consortium name="RefSeq"/>
        </authorList>
    </citation>
    <scope>IDENTIFICATION</scope>
</reference>
<keyword evidence="2" id="KW-0472">Membrane</keyword>
<dbReference type="InterPro" id="IPR040090">
    <property type="entry name" value="TXNDC16"/>
</dbReference>
<dbReference type="SUPFAM" id="SSF52833">
    <property type="entry name" value="Thioredoxin-like"/>
    <property type="match status" value="2"/>
</dbReference>
<feature type="domain" description="TXNDC16 N-terminal" evidence="4">
    <location>
        <begin position="38"/>
        <end position="140"/>
    </location>
</feature>
<feature type="transmembrane region" description="Helical" evidence="2">
    <location>
        <begin position="12"/>
        <end position="29"/>
    </location>
</feature>
<dbReference type="Gene3D" id="3.40.30.10">
    <property type="entry name" value="Glutaredoxin"/>
    <property type="match status" value="2"/>
</dbReference>
<dbReference type="PANTHER" id="PTHR22699">
    <property type="entry name" value="THIOREDOXIN DOMAIN-CONTAINING PROTEIN 16"/>
    <property type="match status" value="1"/>
</dbReference>
<keyword evidence="6" id="KW-1185">Reference proteome</keyword>
<keyword evidence="1" id="KW-0175">Coiled coil</keyword>
<sequence length="833" mass="94140">MAHTVALRSQSINIMAIHVLLIVNILLFTHTQRVSALVTDLNNVNFGSFTSTGDVKLIYFYNTLSSEVSNFLRILDESSQLLEPYGVQLGNTNCAEQNVHPYCSRGDVEDNIFVFKVGWEHVELSLDSVFDVDSVVANALQLVLLRETPIILDVEMRKKLEKNLKGKKDLILSYHDELGTREHRAFMEVAFAYQDDFQFALTTKFEATQGLSGHALKGNLSAIMWYIQCKSDNCADVLYRDEFNVVGFMTFLKAVNLPSIVKIPPLDFPGADVRINRVYIVSNLWNSEINSSISLVLSHLKCMVQVVVVIAKNMKLKDWERVGFSVSQGKLPTVLLRLRYQGYKVMPGEMTPTGVLNFVMDKLDEAMRRSSYTTITVPETEELSEDVLSLAHDSVFKAVHKAGGHKVVLSLQALTDETFETVLKEENCDVVVFYQPWDHISIALLQSLVEIADDKNMDYGIIVSRLNCADWTHVCQQNHVNHFPVVKIYCKANPPVQYEGLLDGKTILNSVMWYVDRPISIPNKETVDAFISGKMAKFSNDDTTLTVLGLLKSKEHIEIFRESARKTTGLVVFGLCNDSALVDSVAASHDVMPPAVILYRPGDLFEPYVVTLDLSSADSIVNFIDSNRPAPFAKLTPITLPEILAKRSHLLLLFDDTSAIIMHDLLGRLSVNRLYPKLAFAWIDVFDNYKLASEILLAYNAEVTPPAVFLVDFAHAKVYQYREALEEASEVAVTAWIDRVLTREEAAQSNLTSHEWKPRVPSIDFLTLTDQPGETVRGDRFHTNQWEEEAHQEEEEEEEEDLKDVRKEVGAALRRELENAARKNKRMQKHDEL</sequence>
<feature type="coiled-coil region" evidence="1">
    <location>
        <begin position="783"/>
        <end position="830"/>
    </location>
</feature>
<gene>
    <name evidence="7" type="primary">LOC106811861</name>
</gene>
<proteinExistence type="predicted"/>
<dbReference type="Pfam" id="PF24509">
    <property type="entry name" value="TXNDC16_2nd"/>
    <property type="match status" value="1"/>
</dbReference>
<dbReference type="CDD" id="cd02961">
    <property type="entry name" value="PDI_a_family"/>
    <property type="match status" value="1"/>
</dbReference>
<dbReference type="InterPro" id="IPR036249">
    <property type="entry name" value="Thioredoxin-like_sf"/>
</dbReference>
<dbReference type="InterPro" id="IPR057642">
    <property type="entry name" value="TXNDC16_2nd"/>
</dbReference>
<evidence type="ECO:0000259" key="5">
    <source>
        <dbReference type="Pfam" id="PF24509"/>
    </source>
</evidence>
<organism evidence="6 7">
    <name type="scientific">Priapulus caudatus</name>
    <name type="common">Priapulid worm</name>
    <dbReference type="NCBI Taxonomy" id="37621"/>
    <lineage>
        <taxon>Eukaryota</taxon>
        <taxon>Metazoa</taxon>
        <taxon>Ecdysozoa</taxon>
        <taxon>Scalidophora</taxon>
        <taxon>Priapulida</taxon>
        <taxon>Priapulimorpha</taxon>
        <taxon>Priapulimorphida</taxon>
        <taxon>Priapulidae</taxon>
        <taxon>Priapulus</taxon>
    </lineage>
</organism>
<dbReference type="InterPro" id="IPR057639">
    <property type="entry name" value="TXNDC16_N"/>
</dbReference>
<name>A0ABM1EFU5_PRICU</name>